<dbReference type="Pfam" id="PF06337">
    <property type="entry name" value="DUSP"/>
    <property type="match status" value="1"/>
</dbReference>
<dbReference type="PANTHER" id="PTHR24006:SF722">
    <property type="entry name" value="UBIQUITIN CARBOXYL-TERMINAL HYDROLASE 48"/>
    <property type="match status" value="1"/>
</dbReference>
<dbReference type="InterPro" id="IPR000626">
    <property type="entry name" value="Ubiquitin-like_dom"/>
</dbReference>
<dbReference type="FunFam" id="3.30.2230.10:FF:000005">
    <property type="entry name" value="Ubiquitin carboxyl-terminal hydrolase 26"/>
    <property type="match status" value="1"/>
</dbReference>
<evidence type="ECO:0000256" key="4">
    <source>
        <dbReference type="ARBA" id="ARBA00012759"/>
    </source>
</evidence>
<dbReference type="CDD" id="cd02668">
    <property type="entry name" value="Peptidase_C19L"/>
    <property type="match status" value="1"/>
</dbReference>
<reference evidence="20 21" key="1">
    <citation type="submission" date="2019-04" db="EMBL/GenBank/DDBJ databases">
        <title>An improved genome assembly and genetic linkage map for asparagus bean, Vigna unguiculata ssp. sesquipedialis.</title>
        <authorList>
            <person name="Xia Q."/>
            <person name="Zhang R."/>
            <person name="Dong Y."/>
        </authorList>
    </citation>
    <scope>NUCLEOTIDE SEQUENCE [LARGE SCALE GENOMIC DNA]</scope>
    <source>
        <tissue evidence="20">Leaf</tissue>
    </source>
</reference>
<dbReference type="OrthoDB" id="289038at2759"/>
<dbReference type="GO" id="GO:0005829">
    <property type="term" value="C:cytosol"/>
    <property type="evidence" value="ECO:0007669"/>
    <property type="project" value="TreeGrafter"/>
</dbReference>
<dbReference type="EMBL" id="CP039355">
    <property type="protein sequence ID" value="QCE16169.1"/>
    <property type="molecule type" value="Genomic_DNA"/>
</dbReference>
<gene>
    <name evidence="20" type="ORF">DEO72_LG11g3182</name>
</gene>
<dbReference type="SUPFAM" id="SSF54236">
    <property type="entry name" value="Ubiquitin-like"/>
    <property type="match status" value="1"/>
</dbReference>
<dbReference type="Gene3D" id="3.10.20.90">
    <property type="entry name" value="Phosphatidylinositol 3-kinase Catalytic Subunit, Chain A, domain 1"/>
    <property type="match status" value="1"/>
</dbReference>
<evidence type="ECO:0000256" key="8">
    <source>
        <dbReference type="ARBA" id="ARBA00022801"/>
    </source>
</evidence>
<dbReference type="CDD" id="cd01795">
    <property type="entry name" value="Ubl_USP48"/>
    <property type="match status" value="1"/>
</dbReference>
<dbReference type="GO" id="GO:0005634">
    <property type="term" value="C:nucleus"/>
    <property type="evidence" value="ECO:0007669"/>
    <property type="project" value="UniProtKB-SubCell"/>
</dbReference>
<evidence type="ECO:0000259" key="17">
    <source>
        <dbReference type="PROSITE" id="PS50053"/>
    </source>
</evidence>
<keyword evidence="10" id="KW-0539">Nucleus</keyword>
<evidence type="ECO:0000313" key="20">
    <source>
        <dbReference type="EMBL" id="QCE16169.1"/>
    </source>
</evidence>
<evidence type="ECO:0000256" key="5">
    <source>
        <dbReference type="ARBA" id="ARBA00022670"/>
    </source>
</evidence>
<dbReference type="InterPro" id="IPR001394">
    <property type="entry name" value="Peptidase_C19_UCH"/>
</dbReference>
<dbReference type="Pfam" id="PF00443">
    <property type="entry name" value="UCH"/>
    <property type="match status" value="1"/>
</dbReference>
<proteinExistence type="inferred from homology"/>
<evidence type="ECO:0000256" key="13">
    <source>
        <dbReference type="ARBA" id="ARBA00075174"/>
    </source>
</evidence>
<feature type="domain" description="DUSP" evidence="19">
    <location>
        <begin position="621"/>
        <end position="728"/>
    </location>
</feature>
<dbReference type="GO" id="GO:0004197">
    <property type="term" value="F:cysteine-type endopeptidase activity"/>
    <property type="evidence" value="ECO:0007669"/>
    <property type="project" value="InterPro"/>
</dbReference>
<evidence type="ECO:0000313" key="21">
    <source>
        <dbReference type="Proteomes" id="UP000501690"/>
    </source>
</evidence>
<keyword evidence="7" id="KW-0833">Ubl conjugation pathway</keyword>
<feature type="domain" description="USP" evidence="18">
    <location>
        <begin position="107"/>
        <end position="450"/>
    </location>
</feature>
<comment type="function">
    <text evidence="11">Recognizes and hydrolyzes the peptide bond at the C-terminal Gly of ubiquitin. Involved in the processing of poly-ubiquitin precursors as well as that of ubiquitinated proteins. Deubiquitinates H2BK143ub1 of histone H2B.</text>
</comment>
<dbReference type="AlphaFoldDB" id="A0A4D6NUJ7"/>
<accession>A0A4D6NUJ7</accession>
<evidence type="ECO:0000256" key="11">
    <source>
        <dbReference type="ARBA" id="ARBA00056392"/>
    </source>
</evidence>
<evidence type="ECO:0000256" key="12">
    <source>
        <dbReference type="ARBA" id="ARBA00071636"/>
    </source>
</evidence>
<dbReference type="SMART" id="SM00695">
    <property type="entry name" value="DUSP"/>
    <property type="match status" value="1"/>
</dbReference>
<keyword evidence="8 20" id="KW-0378">Hydrolase</keyword>
<name>A0A4D6NUJ7_VIGUN</name>
<evidence type="ECO:0000256" key="15">
    <source>
        <dbReference type="ARBA" id="ARBA00082179"/>
    </source>
</evidence>
<organism evidence="20 21">
    <name type="scientific">Vigna unguiculata</name>
    <name type="common">Cowpea</name>
    <dbReference type="NCBI Taxonomy" id="3917"/>
    <lineage>
        <taxon>Eukaryota</taxon>
        <taxon>Viridiplantae</taxon>
        <taxon>Streptophyta</taxon>
        <taxon>Embryophyta</taxon>
        <taxon>Tracheophyta</taxon>
        <taxon>Spermatophyta</taxon>
        <taxon>Magnoliopsida</taxon>
        <taxon>eudicotyledons</taxon>
        <taxon>Gunneridae</taxon>
        <taxon>Pentapetalae</taxon>
        <taxon>rosids</taxon>
        <taxon>fabids</taxon>
        <taxon>Fabales</taxon>
        <taxon>Fabaceae</taxon>
        <taxon>Papilionoideae</taxon>
        <taxon>50 kb inversion clade</taxon>
        <taxon>NPAAA clade</taxon>
        <taxon>indigoferoid/millettioid clade</taxon>
        <taxon>Phaseoleae</taxon>
        <taxon>Vigna</taxon>
    </lineage>
</organism>
<dbReference type="PROSITE" id="PS00972">
    <property type="entry name" value="USP_1"/>
    <property type="match status" value="1"/>
</dbReference>
<dbReference type="PROSITE" id="PS00973">
    <property type="entry name" value="USP_2"/>
    <property type="match status" value="1"/>
</dbReference>
<evidence type="ECO:0000256" key="16">
    <source>
        <dbReference type="SAM" id="MobiDB-lite"/>
    </source>
</evidence>
<dbReference type="InterPro" id="IPR006615">
    <property type="entry name" value="Pept_C19_DUSP"/>
</dbReference>
<dbReference type="GO" id="GO:0016579">
    <property type="term" value="P:protein deubiquitination"/>
    <property type="evidence" value="ECO:0007669"/>
    <property type="project" value="InterPro"/>
</dbReference>
<comment type="catalytic activity">
    <reaction evidence="1">
        <text>Thiol-dependent hydrolysis of ester, thioester, amide, peptide and isopeptide bonds formed by the C-terminal Gly of ubiquitin (a 76-residue protein attached to proteins as an intracellular targeting signal).</text>
        <dbReference type="EC" id="3.4.19.12"/>
    </reaction>
</comment>
<feature type="domain" description="DUSP" evidence="19">
    <location>
        <begin position="749"/>
        <end position="869"/>
    </location>
</feature>
<keyword evidence="9" id="KW-0788">Thiol protease</keyword>
<dbReference type="InterPro" id="IPR044743">
    <property type="entry name" value="Ubl_USP48"/>
</dbReference>
<keyword evidence="21" id="KW-1185">Reference proteome</keyword>
<dbReference type="InterPro" id="IPR050164">
    <property type="entry name" value="Peptidase_C19"/>
</dbReference>
<evidence type="ECO:0000256" key="14">
    <source>
        <dbReference type="ARBA" id="ARBA00078771"/>
    </source>
</evidence>
<feature type="domain" description="Ubiquitin-like" evidence="17">
    <location>
        <begin position="974"/>
        <end position="1040"/>
    </location>
</feature>
<evidence type="ECO:0000259" key="18">
    <source>
        <dbReference type="PROSITE" id="PS50235"/>
    </source>
</evidence>
<dbReference type="FunFam" id="3.90.70.10:FF:000049">
    <property type="entry name" value="ubiquitin carboxyl-terminal hydrolase 48"/>
    <property type="match status" value="1"/>
</dbReference>
<keyword evidence="5" id="KW-0645">Protease</keyword>
<dbReference type="PANTHER" id="PTHR24006">
    <property type="entry name" value="UBIQUITIN CARBOXYL-TERMINAL HYDROLASE"/>
    <property type="match status" value="1"/>
</dbReference>
<dbReference type="Gramene" id="Vigun09g202200.2.v1.2">
    <property type="protein sequence ID" value="Vigun09g202200.2.v1.2"/>
    <property type="gene ID" value="Vigun09g202200.v1.2"/>
</dbReference>
<dbReference type="PROSITE" id="PS50053">
    <property type="entry name" value="UBIQUITIN_2"/>
    <property type="match status" value="1"/>
</dbReference>
<dbReference type="PROSITE" id="PS51283">
    <property type="entry name" value="DUSP"/>
    <property type="match status" value="3"/>
</dbReference>
<evidence type="ECO:0000256" key="9">
    <source>
        <dbReference type="ARBA" id="ARBA00022807"/>
    </source>
</evidence>
<dbReference type="InterPro" id="IPR018200">
    <property type="entry name" value="USP_CS"/>
</dbReference>
<dbReference type="InterPro" id="IPR038765">
    <property type="entry name" value="Papain-like_cys_pep_sf"/>
</dbReference>
<dbReference type="InterPro" id="IPR029071">
    <property type="entry name" value="Ubiquitin-like_domsf"/>
</dbReference>
<dbReference type="Proteomes" id="UP000501690">
    <property type="component" value="Linkage Group LG11"/>
</dbReference>
<comment type="similarity">
    <text evidence="3">Belongs to the peptidase C19 family.</text>
</comment>
<dbReference type="SUPFAM" id="SSF143791">
    <property type="entry name" value="DUSP-like"/>
    <property type="match status" value="1"/>
</dbReference>
<protein>
    <recommendedName>
        <fullName evidence="12">Ubiquitin carboxyl-terminal hydrolase 26</fullName>
        <ecNumber evidence="4">3.4.19.12</ecNumber>
    </recommendedName>
    <alternativeName>
        <fullName evidence="15">Deubiquitinating enzyme 26</fullName>
    </alternativeName>
    <alternativeName>
        <fullName evidence="13">Ubiquitin thioesterase 26</fullName>
    </alternativeName>
    <alternativeName>
        <fullName evidence="14">Ubiquitin-specific-processing protease 26</fullName>
    </alternativeName>
</protein>
<evidence type="ECO:0000256" key="3">
    <source>
        <dbReference type="ARBA" id="ARBA00009085"/>
    </source>
</evidence>
<feature type="region of interest" description="Disordered" evidence="16">
    <location>
        <begin position="956"/>
        <end position="976"/>
    </location>
</feature>
<evidence type="ECO:0000256" key="2">
    <source>
        <dbReference type="ARBA" id="ARBA00004123"/>
    </source>
</evidence>
<dbReference type="PROSITE" id="PS50235">
    <property type="entry name" value="USP_3"/>
    <property type="match status" value="1"/>
</dbReference>
<evidence type="ECO:0000256" key="10">
    <source>
        <dbReference type="ARBA" id="ARBA00023242"/>
    </source>
</evidence>
<dbReference type="InterPro" id="IPR035927">
    <property type="entry name" value="DUSP-like_sf"/>
</dbReference>
<keyword evidence="6" id="KW-0677">Repeat</keyword>
<evidence type="ECO:0000256" key="1">
    <source>
        <dbReference type="ARBA" id="ARBA00000707"/>
    </source>
</evidence>
<dbReference type="EC" id="3.4.19.12" evidence="4"/>
<dbReference type="SUPFAM" id="SSF54001">
    <property type="entry name" value="Cysteine proteinases"/>
    <property type="match status" value="1"/>
</dbReference>
<comment type="subcellular location">
    <subcellularLocation>
        <location evidence="2">Nucleus</location>
    </subcellularLocation>
</comment>
<dbReference type="Gene3D" id="3.30.2230.10">
    <property type="entry name" value="DUSP-like"/>
    <property type="match status" value="2"/>
</dbReference>
<evidence type="ECO:0000256" key="6">
    <source>
        <dbReference type="ARBA" id="ARBA00022737"/>
    </source>
</evidence>
<dbReference type="Gramene" id="Vigun09g202200.3.v1.2">
    <property type="protein sequence ID" value="Vigun09g202200.3.v1.2"/>
    <property type="gene ID" value="Vigun09g202200.v1.2"/>
</dbReference>
<sequence>MSRPTTRGKNKRHRQGDDGNWKMEIWRKIHNSGAVTQDDMNQLYMIWKPVCSGCRVNSKDNPNCFCALVPPLTGSRKSGLWQKMSDFLEGLGHDPSKDLRASANSPAGLTNLGATCYANSILQCLYMNQSFREGIFSVEQDVLQQQPVLDQLTRLFVQLHISKMAFIDSSPFVKTLELDNGVQQDSHEFLTLLLSLLEGCLSHSKVPRARTIVQDLFRGSVSHVTTCSQCGRDSEASSKMEDFYELELNVKGLKSLDESLDEYLTVEELNGDNQYFCESCKRRVDASRSIKLCTLPKVLNFQLKRYVFLPKTTTKKKVNSAFSFPAELDMRHRMSELSQFDLVYDLSAVLIHKGTGANSGHYIAHIKDVNTGQWWEFDDEHVTNLGCHPFGEGSSNSTSKSIKTEVIQSENSQAMIADSNGNGLNTSHSQSSLVETFSSSDAYMLMYHLKHSKNVGESGNVICGARHNEREGVAVALQNGDSLLCHIYDEIQNFNSSYEEACMQYTKMKEFEVGRITGRRQEVRSVLAEAPVQPLEQPFYWISNEWLRHWADNIVPIPLDNSPVQCPHGKVPVSKVTSMKRLSPKAWDMLFSKYGGGPALSHDDHCLDCLIHGAKTVVSADTYRDRRESMKSLARDILDGNCPDGKFYISRPWLQQWWKRKVLDAPSEADAGPTAAISCPHDQLMPEQAPGAKRVLIPESFWLFLHEDAVSVKPDDPLGGPTFSSDSEECSLCSNELSEVACLEDSLRLVKQKQRQSHEKLFQAKSLPLFLNCKYFLVPSSWISKWRNYINPTLKNSDKPETLDGAIDSFLCEKHSQLLERPPELVFRRGAIFQKESSVGGLTIVSENDWKSFCEEWGGIETKGISATIDHTNDPDNVLAGSSEEMLTCKDQLGTADKMNYENGTGQIFIKTCPKVCENCIGEKESCKLMQKLNYCNEDICVILVRGKEVPRSMLEASKGSVETDRRVSKRSRKTKNGSSISLKVSASTTLYQLKMMIWESFGVVKENQILYKGDMMIDSDNEFVTLADVNIFAGDQIIVRDSEIHENRDIADELCDDKKDLQHTEEGFRGTLLTANVSSQVV</sequence>
<dbReference type="InterPro" id="IPR028889">
    <property type="entry name" value="USP"/>
</dbReference>
<dbReference type="GO" id="GO:0006508">
    <property type="term" value="P:proteolysis"/>
    <property type="evidence" value="ECO:0007669"/>
    <property type="project" value="UniProtKB-KW"/>
</dbReference>
<evidence type="ECO:0000259" key="19">
    <source>
        <dbReference type="PROSITE" id="PS51283"/>
    </source>
</evidence>
<dbReference type="Gramene" id="Vigun09g202200.1.v1.2">
    <property type="protein sequence ID" value="Vigun09g202200.1.v1.2"/>
    <property type="gene ID" value="Vigun09g202200.v1.2"/>
</dbReference>
<evidence type="ECO:0000256" key="7">
    <source>
        <dbReference type="ARBA" id="ARBA00022786"/>
    </source>
</evidence>
<feature type="domain" description="DUSP" evidence="19">
    <location>
        <begin position="514"/>
        <end position="606"/>
    </location>
</feature>
<dbReference type="Gene3D" id="3.90.70.10">
    <property type="entry name" value="Cysteine proteinases"/>
    <property type="match status" value="1"/>
</dbReference>
<dbReference type="GO" id="GO:0004843">
    <property type="term" value="F:cysteine-type deubiquitinase activity"/>
    <property type="evidence" value="ECO:0007669"/>
    <property type="project" value="UniProtKB-EC"/>
</dbReference>
<dbReference type="InterPro" id="IPR033841">
    <property type="entry name" value="Pep_USP48"/>
</dbReference>